<evidence type="ECO:0000256" key="5">
    <source>
        <dbReference type="ARBA" id="ARBA00023136"/>
    </source>
</evidence>
<feature type="transmembrane region" description="Helical" evidence="6">
    <location>
        <begin position="48"/>
        <end position="67"/>
    </location>
</feature>
<keyword evidence="5 6" id="KW-0472">Membrane</keyword>
<evidence type="ECO:0000256" key="1">
    <source>
        <dbReference type="ARBA" id="ARBA00004141"/>
    </source>
</evidence>
<gene>
    <name evidence="7" type="ORF">DW658_07490</name>
</gene>
<evidence type="ECO:0000256" key="2">
    <source>
        <dbReference type="ARBA" id="ARBA00022448"/>
    </source>
</evidence>
<feature type="transmembrane region" description="Helical" evidence="6">
    <location>
        <begin position="529"/>
        <end position="550"/>
    </location>
</feature>
<dbReference type="InterPro" id="IPR004813">
    <property type="entry name" value="OPT"/>
</dbReference>
<reference evidence="7 8" key="1">
    <citation type="submission" date="2018-08" db="EMBL/GenBank/DDBJ databases">
        <title>A genome reference for cultivated species of the human gut microbiota.</title>
        <authorList>
            <person name="Zou Y."/>
            <person name="Xue W."/>
            <person name="Luo G."/>
        </authorList>
    </citation>
    <scope>NUCLEOTIDE SEQUENCE [LARGE SCALE GENOMIC DNA]</scope>
    <source>
        <strain evidence="7 8">AM23-7AC</strain>
    </source>
</reference>
<dbReference type="InterPro" id="IPR004814">
    <property type="entry name" value="Oligopep_transpt"/>
</dbReference>
<evidence type="ECO:0000256" key="6">
    <source>
        <dbReference type="SAM" id="Phobius"/>
    </source>
</evidence>
<feature type="transmembrane region" description="Helical" evidence="6">
    <location>
        <begin position="88"/>
        <end position="105"/>
    </location>
</feature>
<keyword evidence="3 6" id="KW-0812">Transmembrane</keyword>
<keyword evidence="4 6" id="KW-1133">Transmembrane helix</keyword>
<evidence type="ECO:0000313" key="8">
    <source>
        <dbReference type="Proteomes" id="UP000285666"/>
    </source>
</evidence>
<dbReference type="AlphaFoldDB" id="A0A414QDV0"/>
<dbReference type="PANTHER" id="PTHR31645:SF0">
    <property type="entry name" value="OLIGOPEPTIDE TRANSPORTER YGL114W-RELATED"/>
    <property type="match status" value="1"/>
</dbReference>
<name>A0A414QDV0_9FIRM</name>
<feature type="transmembrane region" description="Helical" evidence="6">
    <location>
        <begin position="412"/>
        <end position="430"/>
    </location>
</feature>
<keyword evidence="2" id="KW-0813">Transport</keyword>
<feature type="transmembrane region" description="Helical" evidence="6">
    <location>
        <begin position="229"/>
        <end position="250"/>
    </location>
</feature>
<feature type="transmembrane region" description="Helical" evidence="6">
    <location>
        <begin position="571"/>
        <end position="593"/>
    </location>
</feature>
<dbReference type="Pfam" id="PF03169">
    <property type="entry name" value="OPT"/>
    <property type="match status" value="1"/>
</dbReference>
<evidence type="ECO:0000256" key="4">
    <source>
        <dbReference type="ARBA" id="ARBA00022989"/>
    </source>
</evidence>
<feature type="transmembrane region" description="Helical" evidence="6">
    <location>
        <begin position="282"/>
        <end position="304"/>
    </location>
</feature>
<proteinExistence type="predicted"/>
<feature type="transmembrane region" description="Helical" evidence="6">
    <location>
        <begin position="605"/>
        <end position="626"/>
    </location>
</feature>
<protein>
    <submittedName>
        <fullName evidence="7">Oligopeptide transporter, OPT family</fullName>
    </submittedName>
</protein>
<dbReference type="GO" id="GO:0035673">
    <property type="term" value="F:oligopeptide transmembrane transporter activity"/>
    <property type="evidence" value="ECO:0007669"/>
    <property type="project" value="InterPro"/>
</dbReference>
<dbReference type="NCBIfam" id="TIGR00733">
    <property type="entry name" value="OPT family oligopeptide transporter"/>
    <property type="match status" value="1"/>
</dbReference>
<dbReference type="PANTHER" id="PTHR31645">
    <property type="entry name" value="OLIGOPEPTIDE TRANSPORTER YGL114W-RELATED"/>
    <property type="match status" value="1"/>
</dbReference>
<dbReference type="RefSeq" id="WP_118237171.1">
    <property type="nucleotide sequence ID" value="NZ_QRHN01000008.1"/>
</dbReference>
<evidence type="ECO:0000313" key="7">
    <source>
        <dbReference type="EMBL" id="RHF78954.1"/>
    </source>
</evidence>
<feature type="transmembrane region" description="Helical" evidence="6">
    <location>
        <begin position="20"/>
        <end position="42"/>
    </location>
</feature>
<feature type="transmembrane region" description="Helical" evidence="6">
    <location>
        <begin position="450"/>
        <end position="471"/>
    </location>
</feature>
<feature type="transmembrane region" description="Helical" evidence="6">
    <location>
        <begin position="387"/>
        <end position="405"/>
    </location>
</feature>
<comment type="caution">
    <text evidence="7">The sequence shown here is derived from an EMBL/GenBank/DDBJ whole genome shotgun (WGS) entry which is preliminary data.</text>
</comment>
<comment type="subcellular location">
    <subcellularLocation>
        <location evidence="1">Membrane</location>
        <topology evidence="1">Multi-pass membrane protein</topology>
    </subcellularLocation>
</comment>
<dbReference type="InterPro" id="IPR045035">
    <property type="entry name" value="YSL-like"/>
</dbReference>
<dbReference type="GO" id="GO:0016020">
    <property type="term" value="C:membrane"/>
    <property type="evidence" value="ECO:0007669"/>
    <property type="project" value="UniProtKB-SubCell"/>
</dbReference>
<organism evidence="7 8">
    <name type="scientific">Dorea formicigenerans</name>
    <dbReference type="NCBI Taxonomy" id="39486"/>
    <lineage>
        <taxon>Bacteria</taxon>
        <taxon>Bacillati</taxon>
        <taxon>Bacillota</taxon>
        <taxon>Clostridia</taxon>
        <taxon>Lachnospirales</taxon>
        <taxon>Lachnospiraceae</taxon>
        <taxon>Dorea</taxon>
    </lineage>
</organism>
<sequence>MNEKNEFKPYIPADRVMPELTVTSIVMGMLLAVIFGAANAYLGLRVGMTVSASIPAAVISMGVIRVIMKRNSILESNMVQTIGSAGESLAAGAIFTMPALFLWAEEGLCDMPSLVEITLIALCGGVLGVLFMVPLRNALIVKEHETLLYPEGTACADVLLAGEEGGANASTVFSGMGLAAAFKFVVDGLKVLPSDVAFAFKSFKGEVGMEVYPALLGVGYIVGPQIASYMFVGSLIGWMVIIPLICLFGPDTWLYPADVGKTIADLYAAGGAAKIWSTYVKYIGAGAIATGGIISLIKSLPLIITTFRDSIKSMKGGKNTNTARTAQDLPMQMILFGIVAMILIIWVVPAIPVTLLGAAIIVVFGFFFATVSSRMVGLVGSSNNPVSGMAIATLLIATMSIKASGKTGIDGMTAAIAIGSVICIVAAIAGDTSQDLKTGYLLGATPKKQQMGEIIGVIVSGLAIGGVLYLLNAAWGYGGAEVPAPQATLMKMIVEGIMGGNLPWNLVFIGVFLAIALEILRVPVMPFAIGLYLPIYLNASIMIGGVVRMFMDRRKNVDEETKTKQTTDGTLYCAGMIAGEGLVGILLAIFAVFGINVSIGESVNFGNIGGVVLMVIMILCLLKFSLWKKSKEK</sequence>
<dbReference type="NCBIfam" id="TIGR00728">
    <property type="entry name" value="OPT_sfam"/>
    <property type="match status" value="1"/>
</dbReference>
<accession>A0A414QDV0</accession>
<dbReference type="EMBL" id="QRHN01000008">
    <property type="protein sequence ID" value="RHF78954.1"/>
    <property type="molecule type" value="Genomic_DNA"/>
</dbReference>
<feature type="transmembrane region" description="Helical" evidence="6">
    <location>
        <begin position="117"/>
        <end position="135"/>
    </location>
</feature>
<feature type="transmembrane region" description="Helical" evidence="6">
    <location>
        <begin position="492"/>
        <end position="517"/>
    </location>
</feature>
<feature type="transmembrane region" description="Helical" evidence="6">
    <location>
        <begin position="334"/>
        <end position="367"/>
    </location>
</feature>
<dbReference type="Proteomes" id="UP000285666">
    <property type="component" value="Unassembled WGS sequence"/>
</dbReference>
<evidence type="ECO:0000256" key="3">
    <source>
        <dbReference type="ARBA" id="ARBA00022692"/>
    </source>
</evidence>